<accession>A0A565AQL2</accession>
<evidence type="ECO:0000313" key="2">
    <source>
        <dbReference type="EMBL" id="VVA91695.1"/>
    </source>
</evidence>
<reference evidence="2" key="1">
    <citation type="submission" date="2019-07" db="EMBL/GenBank/DDBJ databases">
        <authorList>
            <person name="Dittberner H."/>
        </authorList>
    </citation>
    <scope>NUCLEOTIDE SEQUENCE [LARGE SCALE GENOMIC DNA]</scope>
</reference>
<gene>
    <name evidence="2" type="ORF">ANE_LOCUS2140</name>
</gene>
<keyword evidence="1" id="KW-0812">Transmembrane</keyword>
<evidence type="ECO:0000313" key="3">
    <source>
        <dbReference type="Proteomes" id="UP000489600"/>
    </source>
</evidence>
<protein>
    <submittedName>
        <fullName evidence="2">Uncharacterized protein</fullName>
    </submittedName>
</protein>
<evidence type="ECO:0000256" key="1">
    <source>
        <dbReference type="SAM" id="Phobius"/>
    </source>
</evidence>
<dbReference type="Proteomes" id="UP000489600">
    <property type="component" value="Unassembled WGS sequence"/>
</dbReference>
<comment type="caution">
    <text evidence="2">The sequence shown here is derived from an EMBL/GenBank/DDBJ whole genome shotgun (WGS) entry which is preliminary data.</text>
</comment>
<sequence>MVLRLFLEAADINLYWIMLIFPFILLDFASYNPAAYLWSYNDCFGDMSVEYLHSTAIDSYGNERGITYHVLCSFKVI</sequence>
<keyword evidence="1" id="KW-1133">Transmembrane helix</keyword>
<proteinExistence type="predicted"/>
<dbReference type="AlphaFoldDB" id="A0A565AQL2"/>
<dbReference type="EMBL" id="CABITT030000001">
    <property type="protein sequence ID" value="VVA91695.1"/>
    <property type="molecule type" value="Genomic_DNA"/>
</dbReference>
<keyword evidence="3" id="KW-1185">Reference proteome</keyword>
<name>A0A565AQL2_9BRAS</name>
<organism evidence="2 3">
    <name type="scientific">Arabis nemorensis</name>
    <dbReference type="NCBI Taxonomy" id="586526"/>
    <lineage>
        <taxon>Eukaryota</taxon>
        <taxon>Viridiplantae</taxon>
        <taxon>Streptophyta</taxon>
        <taxon>Embryophyta</taxon>
        <taxon>Tracheophyta</taxon>
        <taxon>Spermatophyta</taxon>
        <taxon>Magnoliopsida</taxon>
        <taxon>eudicotyledons</taxon>
        <taxon>Gunneridae</taxon>
        <taxon>Pentapetalae</taxon>
        <taxon>rosids</taxon>
        <taxon>malvids</taxon>
        <taxon>Brassicales</taxon>
        <taxon>Brassicaceae</taxon>
        <taxon>Arabideae</taxon>
        <taxon>Arabis</taxon>
    </lineage>
</organism>
<keyword evidence="1" id="KW-0472">Membrane</keyword>
<feature type="transmembrane region" description="Helical" evidence="1">
    <location>
        <begin position="12"/>
        <end position="31"/>
    </location>
</feature>